<accession>A0A917DF81</accession>
<evidence type="ECO:0000313" key="2">
    <source>
        <dbReference type="EMBL" id="GGD32917.1"/>
    </source>
</evidence>
<dbReference type="EMBL" id="BMFG01000010">
    <property type="protein sequence ID" value="GGD32917.1"/>
    <property type="molecule type" value="Genomic_DNA"/>
</dbReference>
<sequence length="347" mass="39815">MKKTFLLLSLLYTIIGSGQNAIHDLNGTWIKVKSEMKDGSKLFSRHEEESTYVEFKINTNQLCINYYPFHSKSQDCVKFNLENDFIKTSPTSGYTIEKITDDSLKLTEKIAGLKDDKLRRYYLVKQETLLARFKEENKNNKNIVATANCTPKTTGNIGKDLVDAYKMKYGNFKLIGHLIIYPGEKKIQTVITYASKKDSPKIQILKKVLDNSFKNWDLTNFNEYESITLPFVVENINIKHSVGIDIIFFSDNLNDLKPFTMRNVAKQVKADELFKHGILAFQEKNYAKAIASFSECYEKDPKNLDALYNKAAALFQSGDKEKACKVWKEISNLGQVTGKELHHTYCE</sequence>
<dbReference type="InterPro" id="IPR011990">
    <property type="entry name" value="TPR-like_helical_dom_sf"/>
</dbReference>
<evidence type="ECO:0000256" key="1">
    <source>
        <dbReference type="PROSITE-ProRule" id="PRU00339"/>
    </source>
</evidence>
<dbReference type="SMART" id="SM00028">
    <property type="entry name" value="TPR"/>
    <property type="match status" value="2"/>
</dbReference>
<keyword evidence="3" id="KW-1185">Reference proteome</keyword>
<dbReference type="Proteomes" id="UP000625735">
    <property type="component" value="Unassembled WGS sequence"/>
</dbReference>
<dbReference type="InterPro" id="IPR019734">
    <property type="entry name" value="TPR_rpt"/>
</dbReference>
<proteinExistence type="predicted"/>
<feature type="repeat" description="TPR" evidence="1">
    <location>
        <begin position="270"/>
        <end position="303"/>
    </location>
</feature>
<dbReference type="RefSeq" id="WP_188362794.1">
    <property type="nucleotide sequence ID" value="NZ_BMFG01000010.1"/>
</dbReference>
<dbReference type="Pfam" id="PF14559">
    <property type="entry name" value="TPR_19"/>
    <property type="match status" value="1"/>
</dbReference>
<dbReference type="PROSITE" id="PS50005">
    <property type="entry name" value="TPR"/>
    <property type="match status" value="1"/>
</dbReference>
<comment type="caution">
    <text evidence="2">The sequence shown here is derived from an EMBL/GenBank/DDBJ whole genome shotgun (WGS) entry which is preliminary data.</text>
</comment>
<reference evidence="2" key="1">
    <citation type="journal article" date="2014" name="Int. J. Syst. Evol. Microbiol.">
        <title>Complete genome sequence of Corynebacterium casei LMG S-19264T (=DSM 44701T), isolated from a smear-ripened cheese.</title>
        <authorList>
            <consortium name="US DOE Joint Genome Institute (JGI-PGF)"/>
            <person name="Walter F."/>
            <person name="Albersmeier A."/>
            <person name="Kalinowski J."/>
            <person name="Ruckert C."/>
        </authorList>
    </citation>
    <scope>NUCLEOTIDE SEQUENCE</scope>
    <source>
        <strain evidence="2">CGMCC 1.12506</strain>
    </source>
</reference>
<organism evidence="2 3">
    <name type="scientific">Flavobacterium orientale</name>
    <dbReference type="NCBI Taxonomy" id="1756020"/>
    <lineage>
        <taxon>Bacteria</taxon>
        <taxon>Pseudomonadati</taxon>
        <taxon>Bacteroidota</taxon>
        <taxon>Flavobacteriia</taxon>
        <taxon>Flavobacteriales</taxon>
        <taxon>Flavobacteriaceae</taxon>
        <taxon>Flavobacterium</taxon>
    </lineage>
</organism>
<keyword evidence="1" id="KW-0802">TPR repeat</keyword>
<protein>
    <recommendedName>
        <fullName evidence="4">Tetratricopeptide repeat-containing protein</fullName>
    </recommendedName>
</protein>
<evidence type="ECO:0008006" key="4">
    <source>
        <dbReference type="Google" id="ProtNLM"/>
    </source>
</evidence>
<name>A0A917DF81_9FLAO</name>
<evidence type="ECO:0000313" key="3">
    <source>
        <dbReference type="Proteomes" id="UP000625735"/>
    </source>
</evidence>
<dbReference type="SUPFAM" id="SSF48452">
    <property type="entry name" value="TPR-like"/>
    <property type="match status" value="1"/>
</dbReference>
<gene>
    <name evidence="2" type="ORF">GCM10011343_23670</name>
</gene>
<reference evidence="2" key="2">
    <citation type="submission" date="2020-09" db="EMBL/GenBank/DDBJ databases">
        <authorList>
            <person name="Sun Q."/>
            <person name="Zhou Y."/>
        </authorList>
    </citation>
    <scope>NUCLEOTIDE SEQUENCE</scope>
    <source>
        <strain evidence="2">CGMCC 1.12506</strain>
    </source>
</reference>
<dbReference type="AlphaFoldDB" id="A0A917DF81"/>
<dbReference type="Gene3D" id="1.25.40.10">
    <property type="entry name" value="Tetratricopeptide repeat domain"/>
    <property type="match status" value="1"/>
</dbReference>